<dbReference type="Proteomes" id="UP000187404">
    <property type="component" value="Unassembled WGS sequence"/>
</dbReference>
<dbReference type="NCBIfam" id="TIGR01907">
    <property type="entry name" value="casE_Cse3"/>
    <property type="match status" value="1"/>
</dbReference>
<protein>
    <submittedName>
        <fullName evidence="1">Type I-E CRISPR-associated protein Cas6/Cse3/CasE</fullName>
    </submittedName>
</protein>
<comment type="caution">
    <text evidence="1">The sequence shown here is derived from an EMBL/GenBank/DDBJ whole genome shotgun (WGS) entry which is preliminary data.</text>
</comment>
<evidence type="ECO:0000313" key="2">
    <source>
        <dbReference type="Proteomes" id="UP000187404"/>
    </source>
</evidence>
<dbReference type="SMART" id="SM01101">
    <property type="entry name" value="CRISPR_assoc"/>
    <property type="match status" value="1"/>
</dbReference>
<name>A0A1Q9JKH3_9FIRM</name>
<gene>
    <name evidence="1" type="ORF">BHK98_11555</name>
</gene>
<dbReference type="EMBL" id="MJIE01000001">
    <property type="protein sequence ID" value="OLR56647.1"/>
    <property type="molecule type" value="Genomic_DNA"/>
</dbReference>
<dbReference type="RefSeq" id="WP_075714422.1">
    <property type="nucleotide sequence ID" value="NZ_MJIE01000001.1"/>
</dbReference>
<organism evidence="1 2">
    <name type="scientific">Hornefia porci</name>
    <dbReference type="NCBI Taxonomy" id="2652292"/>
    <lineage>
        <taxon>Bacteria</taxon>
        <taxon>Bacillati</taxon>
        <taxon>Bacillota</taxon>
        <taxon>Clostridia</taxon>
        <taxon>Peptostreptococcales</taxon>
        <taxon>Anaerovoracaceae</taxon>
        <taxon>Hornefia</taxon>
    </lineage>
</organism>
<dbReference type="Gene3D" id="3.30.70.1200">
    <property type="entry name" value="Crispr-associated protein, domain 1"/>
    <property type="match status" value="1"/>
</dbReference>
<dbReference type="CDD" id="cd09727">
    <property type="entry name" value="Cas6_I-E"/>
    <property type="match status" value="1"/>
</dbReference>
<dbReference type="AlphaFoldDB" id="A0A1Q9JKH3"/>
<dbReference type="OrthoDB" id="9795689at2"/>
<dbReference type="Gene3D" id="3.30.70.1210">
    <property type="entry name" value="Crispr-associated protein, domain 2"/>
    <property type="match status" value="1"/>
</dbReference>
<dbReference type="STRING" id="1261640.BHK98_11555"/>
<accession>A0A1Q9JKH3</accession>
<reference evidence="1 2" key="1">
    <citation type="journal article" date="2016" name="Appl. Environ. Microbiol.">
        <title>Function and Phylogeny of Bacterial Butyryl Coenzyme A:Acetate Transferases and Their Diversity in the Proximal Colon of Swine.</title>
        <authorList>
            <person name="Trachsel J."/>
            <person name="Bayles D.O."/>
            <person name="Looft T."/>
            <person name="Levine U.Y."/>
            <person name="Allen H.K."/>
        </authorList>
    </citation>
    <scope>NUCLEOTIDE SEQUENCE [LARGE SCALE GENOMIC DNA]</scope>
    <source>
        <strain evidence="1 2">68-3-10</strain>
    </source>
</reference>
<dbReference type="SUPFAM" id="SSF117987">
    <property type="entry name" value="CRISPR-associated protein"/>
    <property type="match status" value="2"/>
</dbReference>
<sequence length="210" mass="24468">MYLSQVEIDVLNRRKIKDLTHLGAYHNWVEMSFPDEVGQEIRTRKLWRIDRIRDHIYLLIVSEDKPDLGAMEKYGVPGSAETKCYDKFLGSISEGRLYRFRVTLNPVRAVSQGEGKRGRLMPEITAEQQLAFLESRAERLGFKLMPEEYQIVERSWEPFRKKGQRLMRLSKATYEGILKVTDEELFYNTLTKGIGKKKAYGFGLMTVIPL</sequence>
<evidence type="ECO:0000313" key="1">
    <source>
        <dbReference type="EMBL" id="OLR56647.1"/>
    </source>
</evidence>
<keyword evidence="2" id="KW-1185">Reference proteome</keyword>
<dbReference type="Pfam" id="PF08798">
    <property type="entry name" value="CRISPR_assoc"/>
    <property type="match status" value="1"/>
</dbReference>
<dbReference type="InterPro" id="IPR010179">
    <property type="entry name" value="CRISPR-assoc_prot_Cse3"/>
</dbReference>
<proteinExistence type="predicted"/>